<comment type="caution">
    <text evidence="2">The sequence shown here is derived from an EMBL/GenBank/DDBJ whole genome shotgun (WGS) entry which is preliminary data.</text>
</comment>
<evidence type="ECO:0000256" key="1">
    <source>
        <dbReference type="SAM" id="MobiDB-lite"/>
    </source>
</evidence>
<feature type="region of interest" description="Disordered" evidence="1">
    <location>
        <begin position="210"/>
        <end position="250"/>
    </location>
</feature>
<dbReference type="EMBL" id="JBHUIY010000033">
    <property type="protein sequence ID" value="MFD2234999.1"/>
    <property type="molecule type" value="Genomic_DNA"/>
</dbReference>
<proteinExistence type="predicted"/>
<dbReference type="RefSeq" id="WP_377317765.1">
    <property type="nucleotide sequence ID" value="NZ_JBHUIY010000033.1"/>
</dbReference>
<organism evidence="2 3">
    <name type="scientific">Phaeospirillum tilakii</name>
    <dbReference type="NCBI Taxonomy" id="741673"/>
    <lineage>
        <taxon>Bacteria</taxon>
        <taxon>Pseudomonadati</taxon>
        <taxon>Pseudomonadota</taxon>
        <taxon>Alphaproteobacteria</taxon>
        <taxon>Rhodospirillales</taxon>
        <taxon>Rhodospirillaceae</taxon>
        <taxon>Phaeospirillum</taxon>
    </lineage>
</organism>
<name>A0ABW5CCN6_9PROT</name>
<protein>
    <recommendedName>
        <fullName evidence="4">DUF2336 domain-containing protein</fullName>
    </recommendedName>
</protein>
<accession>A0ABW5CCN6</accession>
<evidence type="ECO:0008006" key="4">
    <source>
        <dbReference type="Google" id="ProtNLM"/>
    </source>
</evidence>
<reference evidence="3" key="1">
    <citation type="journal article" date="2019" name="Int. J. Syst. Evol. Microbiol.">
        <title>The Global Catalogue of Microorganisms (GCM) 10K type strain sequencing project: providing services to taxonomists for standard genome sequencing and annotation.</title>
        <authorList>
            <consortium name="The Broad Institute Genomics Platform"/>
            <consortium name="The Broad Institute Genome Sequencing Center for Infectious Disease"/>
            <person name="Wu L."/>
            <person name="Ma J."/>
        </authorList>
    </citation>
    <scope>NUCLEOTIDE SEQUENCE [LARGE SCALE GENOMIC DNA]</scope>
    <source>
        <strain evidence="3">KCTC 15012</strain>
    </source>
</reference>
<sequence>MPRPPVASRTQMIRRINLTLEGPVAEVLSHLVPELKKLPRRGVLERVLDDPDLLDRCFRAFRADPERFRALLVDRHNVPVTQADALLACGRSLDDIVAMLVRTCAKRQFRRRLDGLSRPLRPGPPPPAQYRPVRQDGLIRRLGRLLTAQGREAGAARSRGEALYDAFKDYLRHDWQVPLVPEYSTLSPQLVRQLGARILEYRAVEDIRRLRENPQEPPPPSTLLEAGPVSSPLTAPSRPGAPPPPAAAGDRRARLLRCFSPDLKRLRSEVFAPILLDPAVRGVLSSPASPDQTVRLNRVLAEVAGRPARLLMEELDLGPEQLTVLMLVAHERIGAEAFSHAFGGRSTLDYVAKVVERARGFGLGADTPLPEVAAFTRRLFAAFRPGSGGGKR</sequence>
<gene>
    <name evidence="2" type="ORF">ACFSNB_14390</name>
</gene>
<evidence type="ECO:0000313" key="3">
    <source>
        <dbReference type="Proteomes" id="UP001597296"/>
    </source>
</evidence>
<evidence type="ECO:0000313" key="2">
    <source>
        <dbReference type="EMBL" id="MFD2234999.1"/>
    </source>
</evidence>
<keyword evidence="3" id="KW-1185">Reference proteome</keyword>
<dbReference type="Proteomes" id="UP001597296">
    <property type="component" value="Unassembled WGS sequence"/>
</dbReference>